<evidence type="ECO:0000313" key="3">
    <source>
        <dbReference type="Proteomes" id="UP000026249"/>
    </source>
</evidence>
<organism evidence="2 3">
    <name type="scientific">Actibacterium mucosum KCTC 23349</name>
    <dbReference type="NCBI Taxonomy" id="1454373"/>
    <lineage>
        <taxon>Bacteria</taxon>
        <taxon>Pseudomonadati</taxon>
        <taxon>Pseudomonadota</taxon>
        <taxon>Alphaproteobacteria</taxon>
        <taxon>Rhodobacterales</taxon>
        <taxon>Roseobacteraceae</taxon>
        <taxon>Actibacterium</taxon>
    </lineage>
</organism>
<dbReference type="OrthoDB" id="8478628at2"/>
<evidence type="ECO:0000256" key="1">
    <source>
        <dbReference type="SAM" id="MobiDB-lite"/>
    </source>
</evidence>
<keyword evidence="3" id="KW-1185">Reference proteome</keyword>
<name>A0A037ZMQ1_9RHOB</name>
<protein>
    <recommendedName>
        <fullName evidence="4">PAS domain-containing protein</fullName>
    </recommendedName>
</protein>
<evidence type="ECO:0008006" key="4">
    <source>
        <dbReference type="Google" id="ProtNLM"/>
    </source>
</evidence>
<proteinExistence type="predicted"/>
<evidence type="ECO:0000313" key="2">
    <source>
        <dbReference type="EMBL" id="KAJ56833.1"/>
    </source>
</evidence>
<dbReference type="Proteomes" id="UP000026249">
    <property type="component" value="Unassembled WGS sequence"/>
</dbReference>
<feature type="region of interest" description="Disordered" evidence="1">
    <location>
        <begin position="206"/>
        <end position="226"/>
    </location>
</feature>
<reference evidence="2 3" key="1">
    <citation type="submission" date="2014-03" db="EMBL/GenBank/DDBJ databases">
        <title>Draft Genome Sequence of Actibacterium mucosum KCTC 23349, a Marine Alphaproteobacterium with Complex Ionic Requirements Isolated from Mediterranean Seawater at Malvarrosa Beach, Valencia, Spain.</title>
        <authorList>
            <person name="Arahal D.R."/>
            <person name="Shao Z."/>
            <person name="Lai Q."/>
            <person name="Pujalte M.J."/>
        </authorList>
    </citation>
    <scope>NUCLEOTIDE SEQUENCE [LARGE SCALE GENOMIC DNA]</scope>
    <source>
        <strain evidence="2 3">KCTC 23349</strain>
    </source>
</reference>
<comment type="caution">
    <text evidence="2">The sequence shown here is derived from an EMBL/GenBank/DDBJ whole genome shotgun (WGS) entry which is preliminary data.</text>
</comment>
<dbReference type="Pfam" id="PF07310">
    <property type="entry name" value="PAS_5"/>
    <property type="match status" value="1"/>
</dbReference>
<dbReference type="STRING" id="1454373.ACMU_07795"/>
<dbReference type="AlphaFoldDB" id="A0A037ZMQ1"/>
<dbReference type="InterPro" id="IPR009922">
    <property type="entry name" value="DUF1457"/>
</dbReference>
<gene>
    <name evidence="2" type="ORF">ACMU_07795</name>
</gene>
<accession>A0A037ZMQ1</accession>
<dbReference type="EMBL" id="JFKE01000002">
    <property type="protein sequence ID" value="KAJ56833.1"/>
    <property type="molecule type" value="Genomic_DNA"/>
</dbReference>
<sequence length="226" mass="24649">MRGENGNVVPIREVRINMQYPLINEVEAYWEGLRNGRSLPARADVDPRGLERALPYAFVAERIAPGIARFRVAGQHLHDLMGMDVRGMPLSSLFVPAARERLSELVEEVFESPRVTRVSLNSGRGMGRPALEAALLLLPLLNDKGEVSRALGCLISEGHIGRLPRRFSIAALQTRDLTTGDTVTEPMHHASGANAPSGFAEAATTFAPAKRPDGERPALRLVQTDS</sequence>